<protein>
    <submittedName>
        <fullName evidence="1">Uncharacterized protein</fullName>
    </submittedName>
</protein>
<accession>A0AA86VPH1</accession>
<evidence type="ECO:0000313" key="2">
    <source>
        <dbReference type="Proteomes" id="UP001189624"/>
    </source>
</evidence>
<gene>
    <name evidence="1" type="ORF">AYBTSS11_LOCUS24778</name>
</gene>
<evidence type="ECO:0000313" key="1">
    <source>
        <dbReference type="EMBL" id="CAJ1972726.1"/>
    </source>
</evidence>
<name>A0AA86VPH1_9FABA</name>
<reference evidence="1" key="1">
    <citation type="submission" date="2023-10" db="EMBL/GenBank/DDBJ databases">
        <authorList>
            <person name="Domelevo Entfellner J.-B."/>
        </authorList>
    </citation>
    <scope>NUCLEOTIDE SEQUENCE</scope>
</reference>
<proteinExistence type="predicted"/>
<keyword evidence="2" id="KW-1185">Reference proteome</keyword>
<organism evidence="1 2">
    <name type="scientific">Sphenostylis stenocarpa</name>
    <dbReference type="NCBI Taxonomy" id="92480"/>
    <lineage>
        <taxon>Eukaryota</taxon>
        <taxon>Viridiplantae</taxon>
        <taxon>Streptophyta</taxon>
        <taxon>Embryophyta</taxon>
        <taxon>Tracheophyta</taxon>
        <taxon>Spermatophyta</taxon>
        <taxon>Magnoliopsida</taxon>
        <taxon>eudicotyledons</taxon>
        <taxon>Gunneridae</taxon>
        <taxon>Pentapetalae</taxon>
        <taxon>rosids</taxon>
        <taxon>fabids</taxon>
        <taxon>Fabales</taxon>
        <taxon>Fabaceae</taxon>
        <taxon>Papilionoideae</taxon>
        <taxon>50 kb inversion clade</taxon>
        <taxon>NPAAA clade</taxon>
        <taxon>indigoferoid/millettioid clade</taxon>
        <taxon>Phaseoleae</taxon>
        <taxon>Sphenostylis</taxon>
    </lineage>
</organism>
<dbReference type="Gramene" id="rna-AYBTSS11_LOCUS24778">
    <property type="protein sequence ID" value="CAJ1972726.1"/>
    <property type="gene ID" value="gene-AYBTSS11_LOCUS24778"/>
</dbReference>
<dbReference type="Proteomes" id="UP001189624">
    <property type="component" value="Chromosome 8"/>
</dbReference>
<dbReference type="EMBL" id="OY731405">
    <property type="protein sequence ID" value="CAJ1972726.1"/>
    <property type="molecule type" value="Genomic_DNA"/>
</dbReference>
<dbReference type="AlphaFoldDB" id="A0AA86VPH1"/>
<sequence>MGLEAVARVFPKLNEMDNTKAIRALQGFLAIIASLVAHAEKKVMESNVNTKERWRLELSVERELHKALYQSHRAEVGYMEERINILAKENNDLEHSKDKILIFYGPL</sequence>